<evidence type="ECO:0000256" key="3">
    <source>
        <dbReference type="ARBA" id="ARBA00022490"/>
    </source>
</evidence>
<organism evidence="9 10">
    <name type="scientific">Candidatus Gottesmanbacteria bacterium RIFCSPHIGHO2_01_FULL_39_10</name>
    <dbReference type="NCBI Taxonomy" id="1798375"/>
    <lineage>
        <taxon>Bacteria</taxon>
        <taxon>Candidatus Gottesmaniibacteriota</taxon>
    </lineage>
</organism>
<evidence type="ECO:0000256" key="1">
    <source>
        <dbReference type="ARBA" id="ARBA00004496"/>
    </source>
</evidence>
<dbReference type="Proteomes" id="UP000177383">
    <property type="component" value="Unassembled WGS sequence"/>
</dbReference>
<dbReference type="SUPFAM" id="SSF53623">
    <property type="entry name" value="MurD-like peptide ligases, catalytic domain"/>
    <property type="match status" value="1"/>
</dbReference>
<dbReference type="InterPro" id="IPR004101">
    <property type="entry name" value="Mur_ligase_C"/>
</dbReference>
<comment type="subcellular location">
    <subcellularLocation>
        <location evidence="1">Cytoplasm</location>
    </subcellularLocation>
</comment>
<proteinExistence type="predicted"/>
<dbReference type="InterPro" id="IPR036615">
    <property type="entry name" value="Mur_ligase_C_dom_sf"/>
</dbReference>
<keyword evidence="4" id="KW-0436">Ligase</keyword>
<feature type="domain" description="Mur ligase central" evidence="8">
    <location>
        <begin position="139"/>
        <end position="283"/>
    </location>
</feature>
<feature type="domain" description="Mur ligase C-terminal" evidence="7">
    <location>
        <begin position="330"/>
        <end position="439"/>
    </location>
</feature>
<evidence type="ECO:0000313" key="10">
    <source>
        <dbReference type="Proteomes" id="UP000177383"/>
    </source>
</evidence>
<dbReference type="GO" id="GO:0008764">
    <property type="term" value="F:UDP-N-acetylmuramoylalanine-D-glutamate ligase activity"/>
    <property type="evidence" value="ECO:0007669"/>
    <property type="project" value="UniProtKB-EC"/>
</dbReference>
<evidence type="ECO:0000256" key="4">
    <source>
        <dbReference type="ARBA" id="ARBA00022598"/>
    </source>
</evidence>
<dbReference type="Pfam" id="PF02875">
    <property type="entry name" value="Mur_ligase_C"/>
    <property type="match status" value="1"/>
</dbReference>
<gene>
    <name evidence="9" type="ORF">A2773_04980</name>
</gene>
<keyword evidence="6" id="KW-0067">ATP-binding</keyword>
<evidence type="ECO:0000313" key="9">
    <source>
        <dbReference type="EMBL" id="OGG15209.1"/>
    </source>
</evidence>
<dbReference type="Pfam" id="PF08245">
    <property type="entry name" value="Mur_ligase_M"/>
    <property type="match status" value="1"/>
</dbReference>
<accession>A0A1F5ZRX6</accession>
<keyword evidence="5" id="KW-0547">Nucleotide-binding</keyword>
<evidence type="ECO:0000256" key="6">
    <source>
        <dbReference type="ARBA" id="ARBA00022840"/>
    </source>
</evidence>
<evidence type="ECO:0000259" key="8">
    <source>
        <dbReference type="Pfam" id="PF08245"/>
    </source>
</evidence>
<dbReference type="PANTHER" id="PTHR43692:SF1">
    <property type="entry name" value="UDP-N-ACETYLMURAMOYLALANINE--D-GLUTAMATE LIGASE"/>
    <property type="match status" value="1"/>
</dbReference>
<dbReference type="InterPro" id="IPR013221">
    <property type="entry name" value="Mur_ligase_cen"/>
</dbReference>
<dbReference type="PANTHER" id="PTHR43692">
    <property type="entry name" value="UDP-N-ACETYLMURAMOYLALANINE--D-GLUTAMATE LIGASE"/>
    <property type="match status" value="1"/>
</dbReference>
<evidence type="ECO:0000256" key="5">
    <source>
        <dbReference type="ARBA" id="ARBA00022741"/>
    </source>
</evidence>
<dbReference type="EMBL" id="MFJE01000005">
    <property type="protein sequence ID" value="OGG15209.1"/>
    <property type="molecule type" value="Genomic_DNA"/>
</dbReference>
<dbReference type="STRING" id="1798375.A2773_04980"/>
<keyword evidence="3" id="KW-0963">Cytoplasm</keyword>
<dbReference type="InterPro" id="IPR036565">
    <property type="entry name" value="Mur-like_cat_sf"/>
</dbReference>
<dbReference type="GO" id="GO:0008360">
    <property type="term" value="P:regulation of cell shape"/>
    <property type="evidence" value="ECO:0007669"/>
    <property type="project" value="InterPro"/>
</dbReference>
<dbReference type="SUPFAM" id="SSF53244">
    <property type="entry name" value="MurD-like peptide ligases, peptide-binding domain"/>
    <property type="match status" value="1"/>
</dbReference>
<comment type="pathway">
    <text evidence="2">Cell wall biogenesis; peptidoglycan biosynthesis.</text>
</comment>
<sequence length="467" mass="53687">MNIDNFKNKNIHIVGISGSEGSAILSFLAKYNIKNITLHDFIPSKDLEKNFKLWHKGIKESEKEILWKKFENNLRKYKNYFGDYYLQDIENADIIFVPQSWRLYKRNNKLLEISQNTNIPFYSLTRLYLEFSKAKVVGITGTVGKGSVAHDLYQLLRNQSGSKRNIFFAGNETWRLQVADKLDQMTDNDILILEISHRQLLDGITRGPKVAIFTNLYPNHLDEISWQEYKKFKFSLFQTQKEDDISILNFDDENIKEVIPFLKSKIIYYSEKNKDMNTKNIQNIFSDILNTKSDHYPVNIIAASTAADILGIDIQLIKQKISTLKSLPARKELIKSIEGIKIYDDIKSTTPWATLKAIKSLGKHCIVICGGDMKDIDYTEFLRKIEDNIELLIVIKSPLSEAVKKIYQGNYQTVENLSHAVSIAYKSAQKGNSILVSPAAAFFYTKFIAKKESLRKIVTSLPPKEKV</sequence>
<dbReference type="GO" id="GO:0005524">
    <property type="term" value="F:ATP binding"/>
    <property type="evidence" value="ECO:0007669"/>
    <property type="project" value="UniProtKB-KW"/>
</dbReference>
<protein>
    <submittedName>
        <fullName evidence="9">Uncharacterized protein</fullName>
    </submittedName>
</protein>
<dbReference type="GO" id="GO:0005737">
    <property type="term" value="C:cytoplasm"/>
    <property type="evidence" value="ECO:0007669"/>
    <property type="project" value="UniProtKB-SubCell"/>
</dbReference>
<name>A0A1F5ZRX6_9BACT</name>
<dbReference type="InterPro" id="IPR005762">
    <property type="entry name" value="MurD"/>
</dbReference>
<evidence type="ECO:0000256" key="2">
    <source>
        <dbReference type="ARBA" id="ARBA00004752"/>
    </source>
</evidence>
<dbReference type="GO" id="GO:0051301">
    <property type="term" value="P:cell division"/>
    <property type="evidence" value="ECO:0007669"/>
    <property type="project" value="InterPro"/>
</dbReference>
<evidence type="ECO:0000259" key="7">
    <source>
        <dbReference type="Pfam" id="PF02875"/>
    </source>
</evidence>
<reference evidence="9 10" key="1">
    <citation type="journal article" date="2016" name="Nat. Commun.">
        <title>Thousands of microbial genomes shed light on interconnected biogeochemical processes in an aquifer system.</title>
        <authorList>
            <person name="Anantharaman K."/>
            <person name="Brown C.T."/>
            <person name="Hug L.A."/>
            <person name="Sharon I."/>
            <person name="Castelle C.J."/>
            <person name="Probst A.J."/>
            <person name="Thomas B.C."/>
            <person name="Singh A."/>
            <person name="Wilkins M.J."/>
            <person name="Karaoz U."/>
            <person name="Brodie E.L."/>
            <person name="Williams K.H."/>
            <person name="Hubbard S.S."/>
            <person name="Banfield J.F."/>
        </authorList>
    </citation>
    <scope>NUCLEOTIDE SEQUENCE [LARGE SCALE GENOMIC DNA]</scope>
</reference>
<dbReference type="Gene3D" id="3.90.190.20">
    <property type="entry name" value="Mur ligase, C-terminal domain"/>
    <property type="match status" value="1"/>
</dbReference>
<comment type="caution">
    <text evidence="9">The sequence shown here is derived from an EMBL/GenBank/DDBJ whole genome shotgun (WGS) entry which is preliminary data.</text>
</comment>
<dbReference type="Gene3D" id="3.40.1190.10">
    <property type="entry name" value="Mur-like, catalytic domain"/>
    <property type="match status" value="1"/>
</dbReference>
<dbReference type="AlphaFoldDB" id="A0A1F5ZRX6"/>